<accession>A0A445BGP9</accession>
<dbReference type="InterPro" id="IPR012675">
    <property type="entry name" value="Beta-grasp_dom_sf"/>
</dbReference>
<evidence type="ECO:0000313" key="3">
    <source>
        <dbReference type="Proteomes" id="UP000289738"/>
    </source>
</evidence>
<name>A0A445BGP9_ARAHY</name>
<dbReference type="UniPathway" id="UPA00988"/>
<dbReference type="Gene3D" id="3.10.20.30">
    <property type="match status" value="1"/>
</dbReference>
<evidence type="ECO:0000313" key="2">
    <source>
        <dbReference type="EMBL" id="RYR37860.1"/>
    </source>
</evidence>
<dbReference type="PANTHER" id="PTHR46033">
    <property type="entry name" value="PROTEIN MAIN-LIKE 2"/>
    <property type="match status" value="1"/>
</dbReference>
<evidence type="ECO:0000259" key="1">
    <source>
        <dbReference type="Pfam" id="PF10536"/>
    </source>
</evidence>
<reference evidence="2 3" key="1">
    <citation type="submission" date="2019-01" db="EMBL/GenBank/DDBJ databases">
        <title>Sequencing of cultivated peanut Arachis hypogaea provides insights into genome evolution and oil improvement.</title>
        <authorList>
            <person name="Chen X."/>
        </authorList>
    </citation>
    <scope>NUCLEOTIDE SEQUENCE [LARGE SCALE GENOMIC DNA]</scope>
    <source>
        <strain evidence="3">cv. Fuhuasheng</strain>
        <tissue evidence="2">Leaves</tissue>
    </source>
</reference>
<gene>
    <name evidence="2" type="ORF">Ahy_A09g042772</name>
</gene>
<organism evidence="2 3">
    <name type="scientific">Arachis hypogaea</name>
    <name type="common">Peanut</name>
    <dbReference type="NCBI Taxonomy" id="3818"/>
    <lineage>
        <taxon>Eukaryota</taxon>
        <taxon>Viridiplantae</taxon>
        <taxon>Streptophyta</taxon>
        <taxon>Embryophyta</taxon>
        <taxon>Tracheophyta</taxon>
        <taxon>Spermatophyta</taxon>
        <taxon>Magnoliopsida</taxon>
        <taxon>eudicotyledons</taxon>
        <taxon>Gunneridae</taxon>
        <taxon>Pentapetalae</taxon>
        <taxon>rosids</taxon>
        <taxon>fabids</taxon>
        <taxon>Fabales</taxon>
        <taxon>Fabaceae</taxon>
        <taxon>Papilionoideae</taxon>
        <taxon>50 kb inversion clade</taxon>
        <taxon>dalbergioids sensu lato</taxon>
        <taxon>Dalbergieae</taxon>
        <taxon>Pterocarpus clade</taxon>
        <taxon>Arachis</taxon>
    </lineage>
</organism>
<dbReference type="InterPro" id="IPR016155">
    <property type="entry name" value="Mopterin_synth/thiamin_S_b"/>
</dbReference>
<dbReference type="GO" id="GO:0010073">
    <property type="term" value="P:meristem maintenance"/>
    <property type="evidence" value="ECO:0007669"/>
    <property type="project" value="InterPro"/>
</dbReference>
<dbReference type="PANTHER" id="PTHR46033:SF8">
    <property type="entry name" value="PROTEIN MAINTENANCE OF MERISTEMS-LIKE"/>
    <property type="match status" value="1"/>
</dbReference>
<feature type="domain" description="Aminotransferase-like plant mobile" evidence="1">
    <location>
        <begin position="23"/>
        <end position="102"/>
    </location>
</feature>
<dbReference type="Proteomes" id="UP000289738">
    <property type="component" value="Chromosome A09"/>
</dbReference>
<dbReference type="GO" id="GO:0034227">
    <property type="term" value="P:tRNA thio-modification"/>
    <property type="evidence" value="ECO:0007669"/>
    <property type="project" value="InterPro"/>
</dbReference>
<dbReference type="InterPro" id="IPR019557">
    <property type="entry name" value="AminoTfrase-like_pln_mobile"/>
</dbReference>
<keyword evidence="3" id="KW-1185">Reference proteome</keyword>
<dbReference type="AlphaFoldDB" id="A0A445BGP9"/>
<sequence>MRGLGCSQAMQMRIQVYTPVLTFMMLLSTQLFGEKSGNRVHLRWLPYVAKVDEMGNYSWDSATLAWLYRSMCRVANRNVTNLAGPLQLLQSWIFWWFPTLQLGVLILVNDCDWELSDQLNTSLEEKDVVVFISTLHGG</sequence>
<proteinExistence type="predicted"/>
<dbReference type="GO" id="GO:0005737">
    <property type="term" value="C:cytoplasm"/>
    <property type="evidence" value="ECO:0007669"/>
    <property type="project" value="UniProtKB-SubCell"/>
</dbReference>
<dbReference type="EMBL" id="SDMP01000009">
    <property type="protein sequence ID" value="RYR37860.1"/>
    <property type="molecule type" value="Genomic_DNA"/>
</dbReference>
<dbReference type="SUPFAM" id="SSF54285">
    <property type="entry name" value="MoaD/ThiS"/>
    <property type="match status" value="1"/>
</dbReference>
<dbReference type="InterPro" id="IPR044824">
    <property type="entry name" value="MAIN-like"/>
</dbReference>
<dbReference type="Pfam" id="PF10536">
    <property type="entry name" value="PMD"/>
    <property type="match status" value="1"/>
</dbReference>
<comment type="caution">
    <text evidence="2">The sequence shown here is derived from an EMBL/GenBank/DDBJ whole genome shotgun (WGS) entry which is preliminary data.</text>
</comment>
<protein>
    <recommendedName>
        <fullName evidence="1">Aminotransferase-like plant mobile domain-containing protein</fullName>
    </recommendedName>
</protein>